<keyword evidence="2" id="KW-1185">Reference proteome</keyword>
<proteinExistence type="predicted"/>
<comment type="caution">
    <text evidence="1">The sequence shown here is derived from an EMBL/GenBank/DDBJ whole genome shotgun (WGS) entry which is preliminary data.</text>
</comment>
<dbReference type="AlphaFoldDB" id="A0A4Z2IB84"/>
<sequence>MRKEEPRRSFKSTVRPGGSFFGYFFCASGLTLGLEGKIRGGHQSHEIHLQGVINIHSDPTV</sequence>
<gene>
    <name evidence="1" type="ORF">EYF80_014879</name>
</gene>
<protein>
    <submittedName>
        <fullName evidence="1">Uncharacterized protein</fullName>
    </submittedName>
</protein>
<name>A0A4Z2IB84_9TELE</name>
<organism evidence="1 2">
    <name type="scientific">Liparis tanakae</name>
    <name type="common">Tanaka's snailfish</name>
    <dbReference type="NCBI Taxonomy" id="230148"/>
    <lineage>
        <taxon>Eukaryota</taxon>
        <taxon>Metazoa</taxon>
        <taxon>Chordata</taxon>
        <taxon>Craniata</taxon>
        <taxon>Vertebrata</taxon>
        <taxon>Euteleostomi</taxon>
        <taxon>Actinopterygii</taxon>
        <taxon>Neopterygii</taxon>
        <taxon>Teleostei</taxon>
        <taxon>Neoteleostei</taxon>
        <taxon>Acanthomorphata</taxon>
        <taxon>Eupercaria</taxon>
        <taxon>Perciformes</taxon>
        <taxon>Cottioidei</taxon>
        <taxon>Cottales</taxon>
        <taxon>Liparidae</taxon>
        <taxon>Liparis</taxon>
    </lineage>
</organism>
<dbReference type="Proteomes" id="UP000314294">
    <property type="component" value="Unassembled WGS sequence"/>
</dbReference>
<dbReference type="EMBL" id="SRLO01000109">
    <property type="protein sequence ID" value="TNN74961.1"/>
    <property type="molecule type" value="Genomic_DNA"/>
</dbReference>
<accession>A0A4Z2IB84</accession>
<evidence type="ECO:0000313" key="2">
    <source>
        <dbReference type="Proteomes" id="UP000314294"/>
    </source>
</evidence>
<evidence type="ECO:0000313" key="1">
    <source>
        <dbReference type="EMBL" id="TNN74961.1"/>
    </source>
</evidence>
<reference evidence="1 2" key="1">
    <citation type="submission" date="2019-03" db="EMBL/GenBank/DDBJ databases">
        <title>First draft genome of Liparis tanakae, snailfish: a comprehensive survey of snailfish specific genes.</title>
        <authorList>
            <person name="Kim W."/>
            <person name="Song I."/>
            <person name="Jeong J.-H."/>
            <person name="Kim D."/>
            <person name="Kim S."/>
            <person name="Ryu S."/>
            <person name="Song J.Y."/>
            <person name="Lee S.K."/>
        </authorList>
    </citation>
    <scope>NUCLEOTIDE SEQUENCE [LARGE SCALE GENOMIC DNA]</scope>
    <source>
        <tissue evidence="1">Muscle</tissue>
    </source>
</reference>